<dbReference type="Pfam" id="PF17034">
    <property type="entry name" value="zinc_ribbon_16"/>
    <property type="match status" value="1"/>
</dbReference>
<evidence type="ECO:0000313" key="8">
    <source>
        <dbReference type="Proteomes" id="UP000807025"/>
    </source>
</evidence>
<keyword evidence="8" id="KW-1185">Reference proteome</keyword>
<dbReference type="Proteomes" id="UP000807025">
    <property type="component" value="Unassembled WGS sequence"/>
</dbReference>
<dbReference type="InterPro" id="IPR015943">
    <property type="entry name" value="WD40/YVTN_repeat-like_dom_sf"/>
</dbReference>
<evidence type="ECO:0000256" key="1">
    <source>
        <dbReference type="ARBA" id="ARBA00009713"/>
    </source>
</evidence>
<evidence type="ECO:0000259" key="6">
    <source>
        <dbReference type="Pfam" id="PF21719"/>
    </source>
</evidence>
<gene>
    <name evidence="7" type="ORF">BDN71DRAFT_1445793</name>
</gene>
<reference evidence="7" key="1">
    <citation type="submission" date="2020-11" db="EMBL/GenBank/DDBJ databases">
        <authorList>
            <consortium name="DOE Joint Genome Institute"/>
            <person name="Ahrendt S."/>
            <person name="Riley R."/>
            <person name="Andreopoulos W."/>
            <person name="Labutti K."/>
            <person name="Pangilinan J."/>
            <person name="Ruiz-Duenas F.J."/>
            <person name="Barrasa J.M."/>
            <person name="Sanchez-Garcia M."/>
            <person name="Camarero S."/>
            <person name="Miyauchi S."/>
            <person name="Serrano A."/>
            <person name="Linde D."/>
            <person name="Babiker R."/>
            <person name="Drula E."/>
            <person name="Ayuso-Fernandez I."/>
            <person name="Pacheco R."/>
            <person name="Padilla G."/>
            <person name="Ferreira P."/>
            <person name="Barriuso J."/>
            <person name="Kellner H."/>
            <person name="Castanera R."/>
            <person name="Alfaro M."/>
            <person name="Ramirez L."/>
            <person name="Pisabarro A.G."/>
            <person name="Kuo A."/>
            <person name="Tritt A."/>
            <person name="Lipzen A."/>
            <person name="He G."/>
            <person name="Yan M."/>
            <person name="Ng V."/>
            <person name="Cullen D."/>
            <person name="Martin F."/>
            <person name="Rosso M.-N."/>
            <person name="Henrissat B."/>
            <person name="Hibbett D."/>
            <person name="Martinez A.T."/>
            <person name="Grigoriev I.V."/>
        </authorList>
    </citation>
    <scope>NUCLEOTIDE SEQUENCE</scope>
    <source>
        <strain evidence="7">ATCC 90797</strain>
    </source>
</reference>
<organism evidence="7 8">
    <name type="scientific">Pleurotus eryngii</name>
    <name type="common">Boletus of the steppes</name>
    <dbReference type="NCBI Taxonomy" id="5323"/>
    <lineage>
        <taxon>Eukaryota</taxon>
        <taxon>Fungi</taxon>
        <taxon>Dikarya</taxon>
        <taxon>Basidiomycota</taxon>
        <taxon>Agaricomycotina</taxon>
        <taxon>Agaricomycetes</taxon>
        <taxon>Agaricomycetidae</taxon>
        <taxon>Agaricales</taxon>
        <taxon>Pleurotineae</taxon>
        <taxon>Pleurotaceae</taxon>
        <taxon>Pleurotus</taxon>
    </lineage>
</organism>
<accession>A0A9P6DH33</accession>
<feature type="region of interest" description="Disordered" evidence="4">
    <location>
        <begin position="324"/>
        <end position="343"/>
    </location>
</feature>
<name>A0A9P6DH33_PLEER</name>
<sequence>MGPSSQSDRRVLWHPRQDTKFVVGGGTQITLYEWTPEFPEIRHITSQHDLQFMKCFAWSPDATYDDLFAVGLTTGRVDLIRLEASKSARQANLLTSGPTVSLPVRNSRSCNVVTFCATDPNYLAVGLDKVRGEPSLVVWDISAASSTFAQASPNPNFTSNVQPRPNPQLPRAELGSRIDHRIVQQHASTEVVSSLSFIPKSTHLLLAGISYRWLRLFDLRNPIPSTSHVAAKVHGIATDPFDQHRIACYGDGIVSIWDARKLNHPLLTFTEKDALHDGARIRPNSIYSCIEFSRTRRGMLATMEKDASYVRFWDLLESQASLVEESPDGAASRDSSSASRTTRKSWANLPWTAGVTTQQLQHQARETETHPSLMACGTFRTKDFPRPLASFALVPSPNSHLLTSNVMVVNREGDLELYAVHDTPKQAVWSGRGELAVGAGKSLRFISGFQDNSPPPEPWDAPASEANYLQQKSSPRSRSHSLQRLDGSVRGRSGPRTNGSNSPALFGRGDDEGFPALSLSPYPTSIAASNTYGRSAKSRTYSPMSFRKYSLQYEYSSYQKEKADNGSRGSRSKGPADRPGGRITQDNSSSRIRKQQPLKALRHVVADDVSMVMRSRVIKGYGLSRPQDNTYITHDEPDGLLTETWAWLNHSREILCTPTARVGNYDFTYEGLLGIWEGFRPMSNQPTEPSTAEDLLGAPGSRSRRSRSPNGRTLGAFHTALTELAARRNVHHSDWKPTISTSKLLQRQIALDLCGWSLKQDDLSKAIKRWENDGKYSRAACWLIFTRQYSKALDVLMRSEDEIHHMMSGTLAALIPHGSSSSSINLELREHCERLIVRLQDPYLRAILTHLTLGDWSEILDEEILPFRERLAIAFQFLDDKSLSSYLRRCIERSSASGDIDCLIVAGLTKSGLDILQGYVDHTGDVQTAAIMASFVSPWKFVDRRVDHWLDSYRDILDGFKLFHHRVNFDVERGNVIQAAIQNGDIPRVDYVPRQISMRCNYCNKQVSPPNSSAQSKGRVNECPNCARPLPRCSVCLMNLSIVYDGQREAQLTLNESKDTIDDAIVICQTCRHGGHASHLLDWFFGADSTRSHGICPVADCNCRCADEY</sequence>
<dbReference type="OrthoDB" id="341486at2759"/>
<evidence type="ECO:0000256" key="2">
    <source>
        <dbReference type="ARBA" id="ARBA00022574"/>
    </source>
</evidence>
<evidence type="ECO:0000313" key="7">
    <source>
        <dbReference type="EMBL" id="KAF9496838.1"/>
    </source>
</evidence>
<comment type="caution">
    <text evidence="7">The sequence shown here is derived from an EMBL/GenBank/DDBJ whole genome shotgun (WGS) entry which is preliminary data.</text>
</comment>
<feature type="region of interest" description="Disordered" evidence="4">
    <location>
        <begin position="560"/>
        <end position="599"/>
    </location>
</feature>
<dbReference type="AlphaFoldDB" id="A0A9P6DH33"/>
<feature type="domain" description="MIOS-like alpha-solenoid" evidence="6">
    <location>
        <begin position="741"/>
        <end position="877"/>
    </location>
</feature>
<dbReference type="InterPro" id="IPR036322">
    <property type="entry name" value="WD40_repeat_dom_sf"/>
</dbReference>
<dbReference type="EMBL" id="MU154549">
    <property type="protein sequence ID" value="KAF9496838.1"/>
    <property type="molecule type" value="Genomic_DNA"/>
</dbReference>
<keyword evidence="2" id="KW-0853">WD repeat</keyword>
<dbReference type="PANTHER" id="PTHR16453:SF9">
    <property type="entry name" value="GATOR COMPLEX PROTEIN MIOS"/>
    <property type="match status" value="1"/>
</dbReference>
<protein>
    <submittedName>
        <fullName evidence="7">Uncharacterized protein</fullName>
    </submittedName>
</protein>
<dbReference type="InterPro" id="IPR049092">
    <property type="entry name" value="MIOS_a-sol"/>
</dbReference>
<dbReference type="SUPFAM" id="SSF50978">
    <property type="entry name" value="WD40 repeat-like"/>
    <property type="match status" value="1"/>
</dbReference>
<dbReference type="Pfam" id="PF21720">
    <property type="entry name" value="MIOS_WD40"/>
    <property type="match status" value="1"/>
</dbReference>
<dbReference type="GO" id="GO:0005737">
    <property type="term" value="C:cytoplasm"/>
    <property type="evidence" value="ECO:0007669"/>
    <property type="project" value="TreeGrafter"/>
</dbReference>
<dbReference type="CDD" id="cd16691">
    <property type="entry name" value="mRING-H2-C3H3C2_Mio"/>
    <property type="match status" value="1"/>
</dbReference>
<dbReference type="Pfam" id="PF21719">
    <property type="entry name" value="MIOS_a-sol"/>
    <property type="match status" value="1"/>
</dbReference>
<feature type="domain" description="GATOR2 complex protein MIO zinc-ribbon like" evidence="5">
    <location>
        <begin position="1000"/>
        <end position="1106"/>
    </location>
</feature>
<evidence type="ECO:0000259" key="5">
    <source>
        <dbReference type="Pfam" id="PF17034"/>
    </source>
</evidence>
<dbReference type="PANTHER" id="PTHR16453">
    <property type="entry name" value="WD40 DOMAIN-CONTAINING PROTEIN MIO FAMILY MEMBER"/>
    <property type="match status" value="1"/>
</dbReference>
<dbReference type="Gene3D" id="2.130.10.10">
    <property type="entry name" value="YVTN repeat-like/Quinoprotein amine dehydrogenase"/>
    <property type="match status" value="1"/>
</dbReference>
<comment type="similarity">
    <text evidence="1">Belongs to the WD repeat mio family.</text>
</comment>
<proteinExistence type="inferred from homology"/>
<dbReference type="InterPro" id="IPR031488">
    <property type="entry name" value="Zn_ribbon_mio"/>
</dbReference>
<dbReference type="InterPro" id="IPR037593">
    <property type="entry name" value="MIOS/Sea4"/>
</dbReference>
<keyword evidence="3" id="KW-0677">Repeat</keyword>
<feature type="compositionally biased region" description="Low complexity" evidence="4">
    <location>
        <begin position="330"/>
        <end position="340"/>
    </location>
</feature>
<evidence type="ECO:0000256" key="3">
    <source>
        <dbReference type="ARBA" id="ARBA00022737"/>
    </source>
</evidence>
<dbReference type="GO" id="GO:1904263">
    <property type="term" value="P:positive regulation of TORC1 signaling"/>
    <property type="evidence" value="ECO:0007669"/>
    <property type="project" value="TreeGrafter"/>
</dbReference>
<feature type="region of interest" description="Disordered" evidence="4">
    <location>
        <begin position="447"/>
        <end position="512"/>
    </location>
</feature>
<evidence type="ECO:0000256" key="4">
    <source>
        <dbReference type="SAM" id="MobiDB-lite"/>
    </source>
</evidence>
<feature type="region of interest" description="Disordered" evidence="4">
    <location>
        <begin position="683"/>
        <end position="712"/>
    </location>
</feature>